<evidence type="ECO:0000256" key="4">
    <source>
        <dbReference type="ARBA" id="ARBA00022777"/>
    </source>
</evidence>
<sequence>MEHNDIVTVTLNPTVDLSMEVDALTAEGKNRARMTSVRGGGGGINVARCIGRLGGSATAIHTSGREVGQRLDRLLDDEGLQHIGVGIGSDTREAFVVADGATNRSYHIVPPGPQLSAGEEALLLAAIQKSSANARYLVVSGSATPHLREDFCAQIIRNTSPATRVILDIAGSQLRTALREHTFLIRLDRREAATLIGQEISSHANARAANELLLTNKSCDHAVTTVGALGAVYSCHDAHYEISAPRLPHSFRSDACAGDSLVAAITYHLAAGAAPLRACELGVAAAATTVQLPGTDVFESTSVEALIGQVRTRRIDRNSSFAPAAR</sequence>
<evidence type="ECO:0000256" key="5">
    <source>
        <dbReference type="ARBA" id="ARBA00022840"/>
    </source>
</evidence>
<keyword evidence="2 6" id="KW-0808">Transferase</keyword>
<comment type="caution">
    <text evidence="8">The sequence shown here is derived from an EMBL/GenBank/DDBJ whole genome shotgun (WGS) entry which is preliminary data.</text>
</comment>
<evidence type="ECO:0000256" key="2">
    <source>
        <dbReference type="ARBA" id="ARBA00022679"/>
    </source>
</evidence>
<dbReference type="SUPFAM" id="SSF53613">
    <property type="entry name" value="Ribokinase-like"/>
    <property type="match status" value="1"/>
</dbReference>
<dbReference type="InterPro" id="IPR029056">
    <property type="entry name" value="Ribokinase-like"/>
</dbReference>
<evidence type="ECO:0000256" key="6">
    <source>
        <dbReference type="PIRNR" id="PIRNR000535"/>
    </source>
</evidence>
<evidence type="ECO:0000256" key="3">
    <source>
        <dbReference type="ARBA" id="ARBA00022741"/>
    </source>
</evidence>
<evidence type="ECO:0000256" key="1">
    <source>
        <dbReference type="ARBA" id="ARBA00010688"/>
    </source>
</evidence>
<evidence type="ECO:0000313" key="9">
    <source>
        <dbReference type="Proteomes" id="UP000468928"/>
    </source>
</evidence>
<proteinExistence type="inferred from homology"/>
<gene>
    <name evidence="8" type="ORF">GV789_02140</name>
</gene>
<name>A0A6P1CYR4_9NOCA</name>
<keyword evidence="3" id="KW-0547">Nucleotide-binding</keyword>
<dbReference type="Gene3D" id="3.40.1190.20">
    <property type="match status" value="1"/>
</dbReference>
<feature type="domain" description="Carbohydrate kinase PfkB" evidence="7">
    <location>
        <begin position="13"/>
        <end position="296"/>
    </location>
</feature>
<dbReference type="InterPro" id="IPR017583">
    <property type="entry name" value="Tagatose/fructose_Pkinase"/>
</dbReference>
<comment type="similarity">
    <text evidence="1">Belongs to the carbohydrate kinase PfkB family.</text>
</comment>
<dbReference type="EMBL" id="JAAGUZ010000004">
    <property type="protein sequence ID" value="NEW43265.1"/>
    <property type="molecule type" value="Genomic_DNA"/>
</dbReference>
<dbReference type="PROSITE" id="PS00583">
    <property type="entry name" value="PFKB_KINASES_1"/>
    <property type="match status" value="1"/>
</dbReference>
<reference evidence="8 9" key="1">
    <citation type="submission" date="2020-01" db="EMBL/GenBank/DDBJ databases">
        <title>Genetics and antimicrobial susceptibilities of Nocardia species isolated from the soil; a comparison with species isolated from humans.</title>
        <authorList>
            <person name="Carrasco G."/>
            <person name="Monzon S."/>
            <person name="Sansegundo M."/>
            <person name="Garcia E."/>
            <person name="Garrido N."/>
            <person name="Medina M.J."/>
            <person name="Villalon P."/>
            <person name="Ramirez-Arocha A.C."/>
            <person name="Jimenez P."/>
            <person name="Cuesta I."/>
            <person name="Valdezate S."/>
        </authorList>
    </citation>
    <scope>NUCLEOTIDE SEQUENCE [LARGE SCALE GENOMIC DNA]</scope>
    <source>
        <strain evidence="8 9">CNM20110639</strain>
    </source>
</reference>
<dbReference type="PANTHER" id="PTHR46566">
    <property type="entry name" value="1-PHOSPHOFRUCTOKINASE-RELATED"/>
    <property type="match status" value="1"/>
</dbReference>
<dbReference type="PIRSF" id="PIRSF000535">
    <property type="entry name" value="1PFK/6PFK/LacC"/>
    <property type="match status" value="1"/>
</dbReference>
<dbReference type="PANTHER" id="PTHR46566:SF2">
    <property type="entry name" value="ATP-DEPENDENT 6-PHOSPHOFRUCTOKINASE ISOZYME 2"/>
    <property type="match status" value="1"/>
</dbReference>
<protein>
    <submittedName>
        <fullName evidence="8">1-phosphofructokinase</fullName>
    </submittedName>
</protein>
<keyword evidence="4 8" id="KW-0418">Kinase</keyword>
<dbReference type="Pfam" id="PF00294">
    <property type="entry name" value="PfkB"/>
    <property type="match status" value="1"/>
</dbReference>
<organism evidence="8 9">
    <name type="scientific">Nocardia cyriacigeorgica</name>
    <dbReference type="NCBI Taxonomy" id="135487"/>
    <lineage>
        <taxon>Bacteria</taxon>
        <taxon>Bacillati</taxon>
        <taxon>Actinomycetota</taxon>
        <taxon>Actinomycetes</taxon>
        <taxon>Mycobacteriales</taxon>
        <taxon>Nocardiaceae</taxon>
        <taxon>Nocardia</taxon>
    </lineage>
</organism>
<keyword evidence="5" id="KW-0067">ATP-binding</keyword>
<evidence type="ECO:0000259" key="7">
    <source>
        <dbReference type="Pfam" id="PF00294"/>
    </source>
</evidence>
<dbReference type="Proteomes" id="UP000468928">
    <property type="component" value="Unassembled WGS sequence"/>
</dbReference>
<dbReference type="InterPro" id="IPR011611">
    <property type="entry name" value="PfkB_dom"/>
</dbReference>
<evidence type="ECO:0000313" key="8">
    <source>
        <dbReference type="EMBL" id="NEW43265.1"/>
    </source>
</evidence>
<dbReference type="GO" id="GO:0003872">
    <property type="term" value="F:6-phosphofructokinase activity"/>
    <property type="evidence" value="ECO:0007669"/>
    <property type="project" value="TreeGrafter"/>
</dbReference>
<dbReference type="AlphaFoldDB" id="A0A6P1CYR4"/>
<dbReference type="GO" id="GO:0005829">
    <property type="term" value="C:cytosol"/>
    <property type="evidence" value="ECO:0007669"/>
    <property type="project" value="TreeGrafter"/>
</dbReference>
<dbReference type="InterPro" id="IPR002173">
    <property type="entry name" value="Carboh/pur_kinase_PfkB_CS"/>
</dbReference>
<accession>A0A6P1CYR4</accession>
<dbReference type="GO" id="GO:0005524">
    <property type="term" value="F:ATP binding"/>
    <property type="evidence" value="ECO:0007669"/>
    <property type="project" value="UniProtKB-KW"/>
</dbReference>